<organism evidence="26 27">
    <name type="scientific">Tupaia chinensis</name>
    <name type="common">Chinese tree shrew</name>
    <name type="synonym">Tupaia belangeri chinensis</name>
    <dbReference type="NCBI Taxonomy" id="246437"/>
    <lineage>
        <taxon>Eukaryota</taxon>
        <taxon>Metazoa</taxon>
        <taxon>Chordata</taxon>
        <taxon>Craniata</taxon>
        <taxon>Vertebrata</taxon>
        <taxon>Euteleostomi</taxon>
        <taxon>Mammalia</taxon>
        <taxon>Eutheria</taxon>
        <taxon>Euarchontoglires</taxon>
        <taxon>Scandentia</taxon>
        <taxon>Tupaiidae</taxon>
        <taxon>Tupaia</taxon>
    </lineage>
</organism>
<keyword evidence="21" id="KW-0175">Coiled coil</keyword>
<dbReference type="InterPro" id="IPR017990">
    <property type="entry name" value="Connexin_CS"/>
</dbReference>
<keyword evidence="10" id="KW-0547">Nucleotide-binding</keyword>
<evidence type="ECO:0000256" key="3">
    <source>
        <dbReference type="ARBA" id="ARBA00004610"/>
    </source>
</evidence>
<evidence type="ECO:0000256" key="21">
    <source>
        <dbReference type="SAM" id="Coils"/>
    </source>
</evidence>
<comment type="similarity">
    <text evidence="6">Belongs to the GTR/RAG GTP-binding protein family.</text>
</comment>
<dbReference type="InterPro" id="IPR000500">
    <property type="entry name" value="Connexin"/>
</dbReference>
<comment type="subcellular location">
    <subcellularLocation>
        <location evidence="3">Cell junction</location>
        <location evidence="3">Gap junction</location>
    </subcellularLocation>
    <subcellularLocation>
        <location evidence="4 20">Cell membrane</location>
        <topology evidence="4 20">Multi-pass membrane protein</topology>
    </subcellularLocation>
    <subcellularLocation>
        <location evidence="2">Cytoplasm</location>
    </subcellularLocation>
    <subcellularLocation>
        <location evidence="5">Lysosome membrane</location>
    </subcellularLocation>
    <subcellularLocation>
        <location evidence="1">Nucleus</location>
    </subcellularLocation>
</comment>
<comment type="subunit">
    <text evidence="20">A connexon is composed of a hexamer of connexins.</text>
</comment>
<dbReference type="InterPro" id="IPR038359">
    <property type="entry name" value="Connexin_N_sf"/>
</dbReference>
<evidence type="ECO:0000259" key="24">
    <source>
        <dbReference type="SMART" id="SM00037"/>
    </source>
</evidence>
<dbReference type="PANTHER" id="PTHR11259">
    <property type="entry name" value="RAS-RELATED GTP BINDING RAG/GTR YEAST"/>
    <property type="match status" value="1"/>
</dbReference>
<evidence type="ECO:0000256" key="18">
    <source>
        <dbReference type="ARBA" id="ARBA00023242"/>
    </source>
</evidence>
<dbReference type="InterPro" id="IPR013092">
    <property type="entry name" value="Connexin_N"/>
</dbReference>
<dbReference type="GO" id="GO:0005922">
    <property type="term" value="C:connexin complex"/>
    <property type="evidence" value="ECO:0007669"/>
    <property type="project" value="InterPro"/>
</dbReference>
<evidence type="ECO:0000256" key="6">
    <source>
        <dbReference type="ARBA" id="ARBA00007756"/>
    </source>
</evidence>
<reference evidence="27" key="1">
    <citation type="submission" date="2012-07" db="EMBL/GenBank/DDBJ databases">
        <title>Genome of the Chinese tree shrew, a rising model animal genetically related to primates.</title>
        <authorList>
            <person name="Zhang G."/>
            <person name="Fan Y."/>
            <person name="Yao Y."/>
            <person name="Huang Z."/>
        </authorList>
    </citation>
    <scope>NUCLEOTIDE SEQUENCE [LARGE SCALE GENOMIC DNA]</scope>
</reference>
<evidence type="ECO:0000256" key="8">
    <source>
        <dbReference type="ARBA" id="ARBA00022490"/>
    </source>
</evidence>
<evidence type="ECO:0000256" key="7">
    <source>
        <dbReference type="ARBA" id="ARBA00022475"/>
    </source>
</evidence>
<evidence type="ECO:0000256" key="23">
    <source>
        <dbReference type="SAM" id="Phobius"/>
    </source>
</evidence>
<dbReference type="Proteomes" id="UP000011518">
    <property type="component" value="Unassembled WGS sequence"/>
</dbReference>
<name>L9JD22_TUPCH</name>
<dbReference type="GO" id="GO:0034198">
    <property type="term" value="P:cellular response to amino acid starvation"/>
    <property type="evidence" value="ECO:0007669"/>
    <property type="project" value="UniProtKB-ARBA"/>
</dbReference>
<dbReference type="Gene3D" id="6.10.250.1060">
    <property type="match status" value="1"/>
</dbReference>
<keyword evidence="27" id="KW-1185">Reference proteome</keyword>
<evidence type="ECO:0000256" key="22">
    <source>
        <dbReference type="SAM" id="MobiDB-lite"/>
    </source>
</evidence>
<keyword evidence="15" id="KW-0342">GTP-binding</keyword>
<feature type="transmembrane region" description="Helical" evidence="23">
    <location>
        <begin position="78"/>
        <end position="100"/>
    </location>
</feature>
<dbReference type="eggNOG" id="ENOG502QQPH">
    <property type="taxonomic scope" value="Eukaryota"/>
</dbReference>
<evidence type="ECO:0000256" key="2">
    <source>
        <dbReference type="ARBA" id="ARBA00004496"/>
    </source>
</evidence>
<dbReference type="AlphaFoldDB" id="L9JD22"/>
<dbReference type="SUPFAM" id="SSF52540">
    <property type="entry name" value="P-loop containing nucleoside triphosphate hydrolases"/>
    <property type="match status" value="1"/>
</dbReference>
<keyword evidence="9 20" id="KW-0812">Transmembrane</keyword>
<evidence type="ECO:0000256" key="20">
    <source>
        <dbReference type="RuleBase" id="RU000630"/>
    </source>
</evidence>
<dbReference type="GO" id="GO:1990131">
    <property type="term" value="C:Gtr1-Gtr2 GTPase complex"/>
    <property type="evidence" value="ECO:0007669"/>
    <property type="project" value="TreeGrafter"/>
</dbReference>
<dbReference type="GO" id="GO:0043200">
    <property type="term" value="P:response to amino acid"/>
    <property type="evidence" value="ECO:0007669"/>
    <property type="project" value="UniProtKB-ARBA"/>
</dbReference>
<dbReference type="GO" id="GO:0003924">
    <property type="term" value="F:GTPase activity"/>
    <property type="evidence" value="ECO:0007669"/>
    <property type="project" value="TreeGrafter"/>
</dbReference>
<dbReference type="EMBL" id="KB321069">
    <property type="protein sequence ID" value="ELW48219.1"/>
    <property type="molecule type" value="Genomic_DNA"/>
</dbReference>
<dbReference type="GO" id="GO:0005654">
    <property type="term" value="C:nucleoplasm"/>
    <property type="evidence" value="ECO:0007669"/>
    <property type="project" value="UniProtKB-ARBA"/>
</dbReference>
<keyword evidence="14 23" id="KW-1133">Transmembrane helix</keyword>
<dbReference type="GO" id="GO:1904263">
    <property type="term" value="P:positive regulation of TORC1 signaling"/>
    <property type="evidence" value="ECO:0007669"/>
    <property type="project" value="UniProtKB-ARBA"/>
</dbReference>
<evidence type="ECO:0000256" key="9">
    <source>
        <dbReference type="ARBA" id="ARBA00022692"/>
    </source>
</evidence>
<reference evidence="27" key="2">
    <citation type="journal article" date="2013" name="Nat. Commun.">
        <title>Genome of the Chinese tree shrew.</title>
        <authorList>
            <person name="Fan Y."/>
            <person name="Huang Z.Y."/>
            <person name="Cao C.C."/>
            <person name="Chen C.S."/>
            <person name="Chen Y.X."/>
            <person name="Fan D.D."/>
            <person name="He J."/>
            <person name="Hou H.L."/>
            <person name="Hu L."/>
            <person name="Hu X.T."/>
            <person name="Jiang X.T."/>
            <person name="Lai R."/>
            <person name="Lang Y.S."/>
            <person name="Liang B."/>
            <person name="Liao S.G."/>
            <person name="Mu D."/>
            <person name="Ma Y.Y."/>
            <person name="Niu Y.Y."/>
            <person name="Sun X.Q."/>
            <person name="Xia J.Q."/>
            <person name="Xiao J."/>
            <person name="Xiong Z.Q."/>
            <person name="Xu L."/>
            <person name="Yang L."/>
            <person name="Zhang Y."/>
            <person name="Zhao W."/>
            <person name="Zhao X.D."/>
            <person name="Zheng Y.T."/>
            <person name="Zhou J.M."/>
            <person name="Zhu Y.B."/>
            <person name="Zhang G.J."/>
            <person name="Wang J."/>
            <person name="Yao Y.G."/>
        </authorList>
    </citation>
    <scope>NUCLEOTIDE SEQUENCE [LARGE SCALE GENOMIC DNA]</scope>
</reference>
<keyword evidence="18" id="KW-0539">Nucleus</keyword>
<evidence type="ECO:0000256" key="16">
    <source>
        <dbReference type="ARBA" id="ARBA00023136"/>
    </source>
</evidence>
<evidence type="ECO:0000256" key="13">
    <source>
        <dbReference type="ARBA" id="ARBA00022949"/>
    </source>
</evidence>
<evidence type="ECO:0000256" key="17">
    <source>
        <dbReference type="ARBA" id="ARBA00023228"/>
    </source>
</evidence>
<keyword evidence="16 23" id="KW-0472">Membrane</keyword>
<dbReference type="GO" id="GO:0019003">
    <property type="term" value="F:GDP binding"/>
    <property type="evidence" value="ECO:0007669"/>
    <property type="project" value="UniProtKB-ARBA"/>
</dbReference>
<evidence type="ECO:0000313" key="27">
    <source>
        <dbReference type="Proteomes" id="UP000011518"/>
    </source>
</evidence>
<dbReference type="PRINTS" id="PR00206">
    <property type="entry name" value="CONNEXIN"/>
</dbReference>
<comment type="catalytic activity">
    <reaction evidence="19">
        <text>GTP + H2O = GDP + phosphate + H(+)</text>
        <dbReference type="Rhea" id="RHEA:19669"/>
        <dbReference type="ChEBI" id="CHEBI:15377"/>
        <dbReference type="ChEBI" id="CHEBI:15378"/>
        <dbReference type="ChEBI" id="CHEBI:37565"/>
        <dbReference type="ChEBI" id="CHEBI:43474"/>
        <dbReference type="ChEBI" id="CHEBI:58189"/>
    </reaction>
    <physiologicalReaction direction="left-to-right" evidence="19">
        <dbReference type="Rhea" id="RHEA:19670"/>
    </physiologicalReaction>
</comment>
<feature type="coiled-coil region" evidence="21">
    <location>
        <begin position="455"/>
        <end position="482"/>
    </location>
</feature>
<keyword evidence="11" id="KW-0378">Hydrolase</keyword>
<protein>
    <recommendedName>
        <fullName evidence="20">Gap junction protein</fullName>
    </recommendedName>
</protein>
<comment type="similarity">
    <text evidence="20">Belongs to the connexin family.</text>
</comment>
<evidence type="ECO:0000256" key="4">
    <source>
        <dbReference type="ARBA" id="ARBA00004651"/>
    </source>
</evidence>
<feature type="domain" description="Connexin N-terminal" evidence="24">
    <location>
        <begin position="43"/>
        <end position="76"/>
    </location>
</feature>
<dbReference type="InterPro" id="IPR027417">
    <property type="entry name" value="P-loop_NTPase"/>
</dbReference>
<dbReference type="InParanoid" id="L9JD22"/>
<keyword evidence="7" id="KW-1003">Cell membrane</keyword>
<dbReference type="Gene3D" id="1.20.1440.80">
    <property type="entry name" value="Gap junction channel protein cysteine-rich domain"/>
    <property type="match status" value="1"/>
</dbReference>
<evidence type="ECO:0000256" key="11">
    <source>
        <dbReference type="ARBA" id="ARBA00022801"/>
    </source>
</evidence>
<dbReference type="Gene3D" id="3.40.50.300">
    <property type="entry name" value="P-loop containing nucleotide triphosphate hydrolases"/>
    <property type="match status" value="1"/>
</dbReference>
<dbReference type="PANTHER" id="PTHR11259:SF6">
    <property type="entry name" value="RAS-RELATED GTP-BINDING PROTEIN C"/>
    <property type="match status" value="1"/>
</dbReference>
<evidence type="ECO:0000256" key="5">
    <source>
        <dbReference type="ARBA" id="ARBA00004656"/>
    </source>
</evidence>
<dbReference type="Gene3D" id="3.30.450.190">
    <property type="match status" value="1"/>
</dbReference>
<dbReference type="InterPro" id="IPR019570">
    <property type="entry name" value="Connexin_CCC"/>
</dbReference>
<dbReference type="FunFam" id="1.20.1440.80:FF:000001">
    <property type="entry name" value="Gap junction alpha-1"/>
    <property type="match status" value="1"/>
</dbReference>
<dbReference type="CDD" id="cd11385">
    <property type="entry name" value="RagC_like"/>
    <property type="match status" value="1"/>
</dbReference>
<dbReference type="Pfam" id="PF00029">
    <property type="entry name" value="Connexin"/>
    <property type="match status" value="1"/>
</dbReference>
<evidence type="ECO:0000256" key="19">
    <source>
        <dbReference type="ARBA" id="ARBA00049117"/>
    </source>
</evidence>
<keyword evidence="13" id="KW-0965">Cell junction</keyword>
<keyword evidence="8" id="KW-0963">Cytoplasm</keyword>
<gene>
    <name evidence="26" type="ORF">TREES_T100000913</name>
</gene>
<dbReference type="GO" id="GO:0005525">
    <property type="term" value="F:GTP binding"/>
    <property type="evidence" value="ECO:0007669"/>
    <property type="project" value="UniProtKB-KW"/>
</dbReference>
<dbReference type="SMART" id="SM00037">
    <property type="entry name" value="CNX"/>
    <property type="match status" value="1"/>
</dbReference>
<evidence type="ECO:0000256" key="10">
    <source>
        <dbReference type="ARBA" id="ARBA00022741"/>
    </source>
</evidence>
<dbReference type="GO" id="GO:0051020">
    <property type="term" value="F:GTPase binding"/>
    <property type="evidence" value="ECO:0007669"/>
    <property type="project" value="UniProtKB-ARBA"/>
</dbReference>
<dbReference type="GO" id="GO:0005829">
    <property type="term" value="C:cytosol"/>
    <property type="evidence" value="ECO:0007669"/>
    <property type="project" value="UniProtKB-ARBA"/>
</dbReference>
<feature type="transmembrane region" description="Helical" evidence="23">
    <location>
        <begin position="24"/>
        <end position="41"/>
    </location>
</feature>
<evidence type="ECO:0000256" key="12">
    <source>
        <dbReference type="ARBA" id="ARBA00022868"/>
    </source>
</evidence>
<feature type="domain" description="Connexin cysteine-rich" evidence="25">
    <location>
        <begin position="167"/>
        <end position="233"/>
    </location>
</feature>
<dbReference type="PROSITE" id="PS00407">
    <property type="entry name" value="CONNEXINS_1"/>
    <property type="match status" value="1"/>
</dbReference>
<dbReference type="SMART" id="SM01089">
    <property type="entry name" value="Connexin_CCC"/>
    <property type="match status" value="1"/>
</dbReference>
<dbReference type="GO" id="GO:0005765">
    <property type="term" value="C:lysosomal membrane"/>
    <property type="evidence" value="ECO:0007669"/>
    <property type="project" value="UniProtKB-SubCell"/>
</dbReference>
<evidence type="ECO:0000256" key="15">
    <source>
        <dbReference type="ARBA" id="ARBA00023134"/>
    </source>
</evidence>
<dbReference type="CDD" id="cd21937">
    <property type="entry name" value="ZIP_MycBP-like"/>
    <property type="match status" value="1"/>
</dbReference>
<comment type="function">
    <text evidence="20">One gap junction consists of a cluster of closely packed pairs of transmembrane channels, the connexons, through which materials of low MW diffuse from one cell to a neighboring cell.</text>
</comment>
<feature type="region of interest" description="Disordered" evidence="22">
    <location>
        <begin position="910"/>
        <end position="930"/>
    </location>
</feature>
<dbReference type="Pfam" id="PF04670">
    <property type="entry name" value="Gtr1_RagA"/>
    <property type="match status" value="1"/>
</dbReference>
<feature type="transmembrane region" description="Helical" evidence="23">
    <location>
        <begin position="210"/>
        <end position="231"/>
    </location>
</feature>
<dbReference type="PROSITE" id="PS00408">
    <property type="entry name" value="CONNEXINS_2"/>
    <property type="match status" value="1"/>
</dbReference>
<dbReference type="FunFam" id="3.40.50.300:FF:000226">
    <property type="entry name" value="Ras-related GTP-binding protein D"/>
    <property type="match status" value="1"/>
</dbReference>
<proteinExistence type="inferred from homology"/>
<dbReference type="GO" id="GO:0046982">
    <property type="term" value="F:protein heterodimerization activity"/>
    <property type="evidence" value="ECO:0007669"/>
    <property type="project" value="UniProtKB-ARBA"/>
</dbReference>
<accession>L9JD22</accession>
<keyword evidence="17" id="KW-0458">Lysosome</keyword>
<dbReference type="FunFam" id="3.30.450.190:FF:000001">
    <property type="entry name" value="Ras-related GTP-binding protein C"/>
    <property type="match status" value="1"/>
</dbReference>
<evidence type="ECO:0000256" key="1">
    <source>
        <dbReference type="ARBA" id="ARBA00004123"/>
    </source>
</evidence>
<dbReference type="GO" id="GO:0060090">
    <property type="term" value="F:molecular adaptor activity"/>
    <property type="evidence" value="ECO:0007669"/>
    <property type="project" value="UniProtKB-ARBA"/>
</dbReference>
<evidence type="ECO:0000313" key="26">
    <source>
        <dbReference type="EMBL" id="ELW48219.1"/>
    </source>
</evidence>
<dbReference type="GO" id="GO:0007154">
    <property type="term" value="P:cell communication"/>
    <property type="evidence" value="ECO:0007669"/>
    <property type="project" value="InterPro"/>
</dbReference>
<dbReference type="InterPro" id="IPR006762">
    <property type="entry name" value="Gtr1_RagA"/>
</dbReference>
<sequence>MGDWNLLGGILEEVHIHSTMIGKIWLTILFIFRMLVLGVAAEDVWNDEQSGFICNTEQPGCRNVCYDQAFPISLIRYWVLQVIFVSSPSLVYMGHALYRLRVLEKERQRMKAQLRAELEGIEFEMLGDRRRLERELCQLEQRKLNKAPLRGTLLCTYVIHIFTRSVVEVGFMIGQYLLYGFHLEPLFKCHGYPCPNIIDCFVSRPTEKTIFLLFMQFIATISLFLNMLEIFHLGFKKIKRGLWGQNKLKVEHNEFYANKSKQNLAKYEGTSANSLKRLPSAPDYNLVVEKQTHPAVYPSLNSSSAFQADPDNHSVNNEKCIVDEQETVLSNEMCTLSTSCSPLGHIGSNNNKDNHKIFEKEVNDKQLREKREMNAKGSKRNHYSRDHCSIPGVVIDLENHMGQSPQTTFSLPAHCSWKLRRAADSKREQFRRYLEKSGVLDTLTKGAATPENPEIELLRLELAEMKEKYEAIVEENKKLKAKVVFHKMSPNETLFLESTNKIYKDDISNSSFVNFQIWDFPGQMDFFDPTFDYEMIFRGTGALIYVIDAQDDYMEALTRLHITVSKAYKVNPDMNFEVFIHKVDGLSDDHKIETQRDIHQRANDDLADAGLEKLHLSFYLTSIYDHSIFEAFSKVVQKLIPQLPTLENLLNIFISNSGIEKAFLFDVVSKIYIATDSSPVDMQSYELCCDMIDVVIDVSCIYGLKEDGSGSAYDKESMAIIKLNNTTVLYLKEVTKFLALVCILREESFERKGLIDYNFHCFRKAIHEVFETRLRTSHIWDLLNVLAATEDTSPAAARGTPVRVPKGESESFGLSPSADEAVSHIEGPEAAAAASQLPTVCHAVLTAKLVMVLLHSPSAFLEPSLLSSAAAASQLPTVCHAVLTAKLVMVLLHSPSAFLEPSLLSCETVTTTGRWPDGPGKPNAEAKATR</sequence>
<evidence type="ECO:0000259" key="25">
    <source>
        <dbReference type="SMART" id="SM01089"/>
    </source>
</evidence>
<dbReference type="InterPro" id="IPR039400">
    <property type="entry name" value="RagC/D"/>
</dbReference>
<evidence type="ECO:0000256" key="14">
    <source>
        <dbReference type="ARBA" id="ARBA00022989"/>
    </source>
</evidence>
<keyword evidence="12 20" id="KW-0303">Gap junction</keyword>
<dbReference type="GO" id="GO:0010507">
    <property type="term" value="P:negative regulation of autophagy"/>
    <property type="evidence" value="ECO:0007669"/>
    <property type="project" value="TreeGrafter"/>
</dbReference>